<evidence type="ECO:0000259" key="5">
    <source>
        <dbReference type="PROSITE" id="PS50977"/>
    </source>
</evidence>
<dbReference type="Pfam" id="PF00440">
    <property type="entry name" value="TetR_N"/>
    <property type="match status" value="1"/>
</dbReference>
<dbReference type="AlphaFoldDB" id="A0A501PSK5"/>
<evidence type="ECO:0000256" key="1">
    <source>
        <dbReference type="ARBA" id="ARBA00023015"/>
    </source>
</evidence>
<proteinExistence type="predicted"/>
<keyword evidence="2 4" id="KW-0238">DNA-binding</keyword>
<dbReference type="PRINTS" id="PR00455">
    <property type="entry name" value="HTHTETR"/>
</dbReference>
<dbReference type="PANTHER" id="PTHR30055">
    <property type="entry name" value="HTH-TYPE TRANSCRIPTIONAL REGULATOR RUTR"/>
    <property type="match status" value="1"/>
</dbReference>
<evidence type="ECO:0000313" key="6">
    <source>
        <dbReference type="EMBL" id="TPD63235.1"/>
    </source>
</evidence>
<organism evidence="6 7">
    <name type="scientific">Emcibacter nanhaiensis</name>
    <dbReference type="NCBI Taxonomy" id="1505037"/>
    <lineage>
        <taxon>Bacteria</taxon>
        <taxon>Pseudomonadati</taxon>
        <taxon>Pseudomonadota</taxon>
        <taxon>Alphaproteobacteria</taxon>
        <taxon>Emcibacterales</taxon>
        <taxon>Emcibacteraceae</taxon>
        <taxon>Emcibacter</taxon>
    </lineage>
</organism>
<keyword evidence="7" id="KW-1185">Reference proteome</keyword>
<dbReference type="Pfam" id="PF14246">
    <property type="entry name" value="TetR_C_7"/>
    <property type="match status" value="1"/>
</dbReference>
<evidence type="ECO:0000256" key="2">
    <source>
        <dbReference type="ARBA" id="ARBA00023125"/>
    </source>
</evidence>
<dbReference type="InterPro" id="IPR036271">
    <property type="entry name" value="Tet_transcr_reg_TetR-rel_C_sf"/>
</dbReference>
<dbReference type="OrthoDB" id="5292901at2"/>
<dbReference type="SUPFAM" id="SSF46689">
    <property type="entry name" value="Homeodomain-like"/>
    <property type="match status" value="1"/>
</dbReference>
<feature type="DNA-binding region" description="H-T-H motif" evidence="4">
    <location>
        <begin position="45"/>
        <end position="64"/>
    </location>
</feature>
<accession>A0A501PSK5</accession>
<dbReference type="PROSITE" id="PS50977">
    <property type="entry name" value="HTH_TETR_2"/>
    <property type="match status" value="1"/>
</dbReference>
<dbReference type="GO" id="GO:0000976">
    <property type="term" value="F:transcription cis-regulatory region binding"/>
    <property type="evidence" value="ECO:0007669"/>
    <property type="project" value="TreeGrafter"/>
</dbReference>
<dbReference type="Gene3D" id="1.10.357.10">
    <property type="entry name" value="Tetracycline Repressor, domain 2"/>
    <property type="match status" value="1"/>
</dbReference>
<dbReference type="Gene3D" id="1.10.10.60">
    <property type="entry name" value="Homeodomain-like"/>
    <property type="match status" value="1"/>
</dbReference>
<dbReference type="Proteomes" id="UP000319148">
    <property type="component" value="Unassembled WGS sequence"/>
</dbReference>
<protein>
    <submittedName>
        <fullName evidence="6">TetR/AcrR family transcriptional regulator</fullName>
    </submittedName>
</protein>
<name>A0A501PSK5_9PROT</name>
<dbReference type="FunFam" id="1.10.10.60:FF:000141">
    <property type="entry name" value="TetR family transcriptional regulator"/>
    <property type="match status" value="1"/>
</dbReference>
<dbReference type="EMBL" id="VFIY01000004">
    <property type="protein sequence ID" value="TPD63235.1"/>
    <property type="molecule type" value="Genomic_DNA"/>
</dbReference>
<keyword evidence="1" id="KW-0805">Transcription regulation</keyword>
<dbReference type="InterPro" id="IPR039536">
    <property type="entry name" value="TetR_C_Proteobacteria"/>
</dbReference>
<evidence type="ECO:0000313" key="7">
    <source>
        <dbReference type="Proteomes" id="UP000319148"/>
    </source>
</evidence>
<gene>
    <name evidence="6" type="ORF">FIV46_03935</name>
</gene>
<sequence>MKNKAATGPDQKPLTAAERMRQAKIDQIVSGAIEAFLEDGFAVTSMDKIAEKAGVSKRTVYNYYPSKEEIFTAVMEMQLAATWGSLNTEPSQSVEWKDQLRLVGIGMLQVANSPVTLSLFRTIIAEAMRFPDLARKLIEKSVKSLLDDVSTILDHAVKNSELQIADTKLAGEYFLDVLTGTAYQIVLLGVEPPMKDKEIRERAERALDYLQKTFAIKPA</sequence>
<keyword evidence="3" id="KW-0804">Transcription</keyword>
<dbReference type="GO" id="GO:0003700">
    <property type="term" value="F:DNA-binding transcription factor activity"/>
    <property type="evidence" value="ECO:0007669"/>
    <property type="project" value="TreeGrafter"/>
</dbReference>
<dbReference type="SUPFAM" id="SSF48498">
    <property type="entry name" value="Tetracyclin repressor-like, C-terminal domain"/>
    <property type="match status" value="1"/>
</dbReference>
<dbReference type="InterPro" id="IPR050109">
    <property type="entry name" value="HTH-type_TetR-like_transc_reg"/>
</dbReference>
<dbReference type="RefSeq" id="WP_139938578.1">
    <property type="nucleotide sequence ID" value="NZ_JBHSYP010000022.1"/>
</dbReference>
<dbReference type="InterPro" id="IPR009057">
    <property type="entry name" value="Homeodomain-like_sf"/>
</dbReference>
<dbReference type="PANTHER" id="PTHR30055:SF146">
    <property type="entry name" value="HTH-TYPE TRANSCRIPTIONAL DUAL REGULATOR CECR"/>
    <property type="match status" value="1"/>
</dbReference>
<comment type="caution">
    <text evidence="6">The sequence shown here is derived from an EMBL/GenBank/DDBJ whole genome shotgun (WGS) entry which is preliminary data.</text>
</comment>
<evidence type="ECO:0000256" key="3">
    <source>
        <dbReference type="ARBA" id="ARBA00023163"/>
    </source>
</evidence>
<dbReference type="InterPro" id="IPR001647">
    <property type="entry name" value="HTH_TetR"/>
</dbReference>
<evidence type="ECO:0000256" key="4">
    <source>
        <dbReference type="PROSITE-ProRule" id="PRU00335"/>
    </source>
</evidence>
<feature type="domain" description="HTH tetR-type" evidence="5">
    <location>
        <begin position="22"/>
        <end position="82"/>
    </location>
</feature>
<reference evidence="7" key="1">
    <citation type="submission" date="2019-06" db="EMBL/GenBank/DDBJ databases">
        <title>The complete genome of Emcibacter congregatus ZYLT.</title>
        <authorList>
            <person name="Zhao Z."/>
        </authorList>
    </citation>
    <scope>NUCLEOTIDE SEQUENCE [LARGE SCALE GENOMIC DNA]</scope>
    <source>
        <strain evidence="7">MCCC 1A06723</strain>
    </source>
</reference>